<comment type="similarity">
    <text evidence="1">Belongs to the azoreductase type 2 family.</text>
</comment>
<proteinExistence type="inferred from homology"/>
<dbReference type="InterPro" id="IPR005025">
    <property type="entry name" value="FMN_Rdtase-like_dom"/>
</dbReference>
<accession>A0A0V8HHX9</accession>
<dbReference type="InterPro" id="IPR029039">
    <property type="entry name" value="Flavoprotein-like_sf"/>
</dbReference>
<dbReference type="PANTHER" id="PTHR30543">
    <property type="entry name" value="CHROMATE REDUCTASE"/>
    <property type="match status" value="1"/>
</dbReference>
<dbReference type="SUPFAM" id="SSF52218">
    <property type="entry name" value="Flavoproteins"/>
    <property type="match status" value="1"/>
</dbReference>
<feature type="domain" description="NADPH-dependent FMN reductase-like" evidence="2">
    <location>
        <begin position="1"/>
        <end position="136"/>
    </location>
</feature>
<dbReference type="Proteomes" id="UP000181997">
    <property type="component" value="Unassembled WGS sequence"/>
</dbReference>
<dbReference type="RefSeq" id="WP_058298136.1">
    <property type="nucleotide sequence ID" value="NZ_FMAU01000002.1"/>
</dbReference>
<evidence type="ECO:0000256" key="1">
    <source>
        <dbReference type="ARBA" id="ARBA00009428"/>
    </source>
</evidence>
<dbReference type="EMBL" id="FMAU01000002">
    <property type="protein sequence ID" value="SCB98626.1"/>
    <property type="molecule type" value="Genomic_DNA"/>
</dbReference>
<organism evidence="3 4">
    <name type="scientific">[Bacillus] enclensis</name>
    <dbReference type="NCBI Taxonomy" id="1402860"/>
    <lineage>
        <taxon>Bacteria</taxon>
        <taxon>Bacillati</taxon>
        <taxon>Bacillota</taxon>
        <taxon>Bacilli</taxon>
        <taxon>Bacillales</taxon>
        <taxon>Bacillaceae</taxon>
        <taxon>Rossellomorea</taxon>
    </lineage>
</organism>
<evidence type="ECO:0000313" key="3">
    <source>
        <dbReference type="EMBL" id="SCB98626.1"/>
    </source>
</evidence>
<keyword evidence="4" id="KW-1185">Reference proteome</keyword>
<dbReference type="AlphaFoldDB" id="A0A0V8HHX9"/>
<dbReference type="GO" id="GO:0010181">
    <property type="term" value="F:FMN binding"/>
    <property type="evidence" value="ECO:0007669"/>
    <property type="project" value="TreeGrafter"/>
</dbReference>
<dbReference type="Pfam" id="PF03358">
    <property type="entry name" value="FMN_red"/>
    <property type="match status" value="1"/>
</dbReference>
<evidence type="ECO:0000259" key="2">
    <source>
        <dbReference type="Pfam" id="PF03358"/>
    </source>
</evidence>
<dbReference type="InterPro" id="IPR050712">
    <property type="entry name" value="NAD(P)H-dep_reductase"/>
</dbReference>
<dbReference type="GO" id="GO:0005829">
    <property type="term" value="C:cytosol"/>
    <property type="evidence" value="ECO:0007669"/>
    <property type="project" value="TreeGrafter"/>
</dbReference>
<gene>
    <name evidence="3" type="ORF">GA0061094_1657</name>
</gene>
<dbReference type="Gene3D" id="3.40.50.360">
    <property type="match status" value="1"/>
</dbReference>
<dbReference type="OrthoDB" id="9790975at2"/>
<sequence length="181" mass="19576">MDIVIINGSPRKKGRTGIASRHIGRTYGAEVIDLSDGTLPLYTGEQDQAELQSVQNLKKKVKRADAVILASPEYHSGMSGALKNALDFLSSEQFAHKPVALLSCAGGGKGGINCLNNLRIVARGVYANVIPKQLVLDPHCFDYDNDGLLDDPAKLVDDMVRELKIYVKAAEIVKSETAAER</sequence>
<evidence type="ECO:0000313" key="4">
    <source>
        <dbReference type="Proteomes" id="UP000181997"/>
    </source>
</evidence>
<protein>
    <submittedName>
        <fullName evidence="3">Azobenzene reductase</fullName>
    </submittedName>
</protein>
<reference evidence="4" key="1">
    <citation type="submission" date="2016-08" db="EMBL/GenBank/DDBJ databases">
        <authorList>
            <person name="Varghese N."/>
            <person name="Submissions Spin"/>
        </authorList>
    </citation>
    <scope>NUCLEOTIDE SEQUENCE [LARGE SCALE GENOMIC DNA]</scope>
    <source>
        <strain evidence="4">SGD-1123</strain>
    </source>
</reference>
<dbReference type="GO" id="GO:0016491">
    <property type="term" value="F:oxidoreductase activity"/>
    <property type="evidence" value="ECO:0007669"/>
    <property type="project" value="InterPro"/>
</dbReference>
<name>A0A0V8HHX9_9BACI</name>
<dbReference type="PANTHER" id="PTHR30543:SF21">
    <property type="entry name" value="NAD(P)H-DEPENDENT FMN REDUCTASE LOT6"/>
    <property type="match status" value="1"/>
</dbReference>